<dbReference type="PROSITE" id="PS50853">
    <property type="entry name" value="FN3"/>
    <property type="match status" value="2"/>
</dbReference>
<feature type="chain" id="PRO_5047524583" evidence="2">
    <location>
        <begin position="24"/>
        <end position="862"/>
    </location>
</feature>
<comment type="caution">
    <text evidence="4">The sequence shown here is derived from an EMBL/GenBank/DDBJ whole genome shotgun (WGS) entry which is preliminary data.</text>
</comment>
<dbReference type="Gene3D" id="2.60.40.10">
    <property type="entry name" value="Immunoglobulins"/>
    <property type="match status" value="2"/>
</dbReference>
<keyword evidence="1 2" id="KW-0732">Signal</keyword>
<evidence type="ECO:0000256" key="2">
    <source>
        <dbReference type="SAM" id="SignalP"/>
    </source>
</evidence>
<evidence type="ECO:0000313" key="4">
    <source>
        <dbReference type="EMBL" id="MBD8082558.1"/>
    </source>
</evidence>
<protein>
    <submittedName>
        <fullName evidence="4">Fibronectin type III domain-containing protein</fullName>
    </submittedName>
</protein>
<reference evidence="4 5" key="1">
    <citation type="submission" date="2020-09" db="EMBL/GenBank/DDBJ databases">
        <title>Genome seq and assembly of Chryseobacterium sp.</title>
        <authorList>
            <person name="Chhetri G."/>
        </authorList>
    </citation>
    <scope>NUCLEOTIDE SEQUENCE [LARGE SCALE GENOMIC DNA]</scope>
    <source>
        <strain evidence="4 5">GCR10</strain>
    </source>
</reference>
<keyword evidence="5" id="KW-1185">Reference proteome</keyword>
<dbReference type="EMBL" id="JACYFS010000002">
    <property type="protein sequence ID" value="MBD8082558.1"/>
    <property type="molecule type" value="Genomic_DNA"/>
</dbReference>
<name>A0ABR8ZCI4_9FLAO</name>
<proteinExistence type="predicted"/>
<dbReference type="InterPro" id="IPR013783">
    <property type="entry name" value="Ig-like_fold"/>
</dbReference>
<dbReference type="RefSeq" id="WP_191736565.1">
    <property type="nucleotide sequence ID" value="NZ_JACYFS010000002.1"/>
</dbReference>
<dbReference type="Proteomes" id="UP000637299">
    <property type="component" value="Unassembled WGS sequence"/>
</dbReference>
<evidence type="ECO:0000256" key="1">
    <source>
        <dbReference type="ARBA" id="ARBA00022729"/>
    </source>
</evidence>
<dbReference type="Pfam" id="PF18962">
    <property type="entry name" value="Por_Secre_tail"/>
    <property type="match status" value="1"/>
</dbReference>
<feature type="signal peptide" evidence="2">
    <location>
        <begin position="1"/>
        <end position="23"/>
    </location>
</feature>
<accession>A0ABR8ZCI4</accession>
<evidence type="ECO:0000259" key="3">
    <source>
        <dbReference type="PROSITE" id="PS50853"/>
    </source>
</evidence>
<dbReference type="NCBIfam" id="TIGR04183">
    <property type="entry name" value="Por_Secre_tail"/>
    <property type="match status" value="1"/>
</dbReference>
<feature type="domain" description="Fibronectin type-III" evidence="3">
    <location>
        <begin position="499"/>
        <end position="592"/>
    </location>
</feature>
<dbReference type="Pfam" id="PF00041">
    <property type="entry name" value="fn3"/>
    <property type="match status" value="2"/>
</dbReference>
<gene>
    <name evidence="4" type="ORF">IC610_09025</name>
</gene>
<dbReference type="InterPro" id="IPR026444">
    <property type="entry name" value="Secre_tail"/>
</dbReference>
<organism evidence="4 5">
    <name type="scientific">Chryseobacterium caseinilyticum</name>
    <dbReference type="NCBI Taxonomy" id="2771428"/>
    <lineage>
        <taxon>Bacteria</taxon>
        <taxon>Pseudomonadati</taxon>
        <taxon>Bacteroidota</taxon>
        <taxon>Flavobacteriia</taxon>
        <taxon>Flavobacteriales</taxon>
        <taxon>Weeksellaceae</taxon>
        <taxon>Chryseobacterium group</taxon>
        <taxon>Chryseobacterium</taxon>
    </lineage>
</organism>
<sequence>MNKFQPARVLGVLGIAVSSLAFAQNYQTMPIASGFNEDVIANGTGPALSSTSAILDGDSFAFVARDFLATATSTPITYGVPTNGIINSVVTSTPGLSYQLADLNSPNSLKLSNANLTGTVTFATPKQAIKLYMLSTSGSALSTLTITVNFSDGTTQQATGVSIPDWYNGTNFAIQGLGRINRNTNDLEPAGGTNPRMYQSAINIDAANQTKFIQSVTITKTNTTVNGYPNIFAFSADAYSDCLPPTLNAVGTLTQNTADVSWTPATGTTATTYQIYYSTTNTAPTSASTPNLTGITGNSTTIPGLTPNTIYYYWVRANCSTATAQSAWSFSGTFKTLCGPVTSLSENFDSYGTGNIVPDCWVRNFVNGTMSISTTTPASGTRNIYQTNTSAQTPSTVVLPEFSNINAGTHWLRFKARVTVPSGTLNVGYVTNPTDASTFTLLQALTINNSAYTSPDAEYGVVVPATVPANARLAIRNTADGKLYYWDDVYWEPKPSCFAPSGLSSSNVQAYSATISWIAPSTAPASGYEYYYSTTNTAPTATTVPLGTSTTLTAPLNGLASATNYFVWVRSACSTIDKSTWYGPVTFTTACATFTAPFTQTFDNGTIPNCWTNANPSSTNIYLLWMFSGSAGYGASLANNGRPAGTYAWVDASVPYTGAGTNTIYLTTPQISLAGLSSPYISFEWFKNHSTSATTTVTPSTYDDNNLTVEVNDGNGWVTFFSEKSNANTWRTVGIDLPASYVGATIQVRFNVNKNVNGNSYFYDDVLLDNIEVKQNPTLSTNDVVGAKKAVKVYPNPFNDIINISEFKDIKSIRVSDVSGRTLKTIENPEAQINLSNLNAGLYILNLQFKDGSQKSVKVIKK</sequence>
<dbReference type="InterPro" id="IPR003961">
    <property type="entry name" value="FN3_dom"/>
</dbReference>
<dbReference type="SUPFAM" id="SSF49265">
    <property type="entry name" value="Fibronectin type III"/>
    <property type="match status" value="2"/>
</dbReference>
<dbReference type="SMART" id="SM00060">
    <property type="entry name" value="FN3"/>
    <property type="match status" value="2"/>
</dbReference>
<dbReference type="InterPro" id="IPR036116">
    <property type="entry name" value="FN3_sf"/>
</dbReference>
<dbReference type="CDD" id="cd00063">
    <property type="entry name" value="FN3"/>
    <property type="match status" value="2"/>
</dbReference>
<feature type="domain" description="Fibronectin type-III" evidence="3">
    <location>
        <begin position="244"/>
        <end position="339"/>
    </location>
</feature>
<evidence type="ECO:0000313" key="5">
    <source>
        <dbReference type="Proteomes" id="UP000637299"/>
    </source>
</evidence>